<dbReference type="RefSeq" id="WP_194453505.1">
    <property type="nucleotide sequence ID" value="NZ_CP063849.1"/>
</dbReference>
<organism evidence="1 2">
    <name type="scientific">Paludibaculum fermentans</name>
    <dbReference type="NCBI Taxonomy" id="1473598"/>
    <lineage>
        <taxon>Bacteria</taxon>
        <taxon>Pseudomonadati</taxon>
        <taxon>Acidobacteriota</taxon>
        <taxon>Terriglobia</taxon>
        <taxon>Bryobacterales</taxon>
        <taxon>Bryobacteraceae</taxon>
        <taxon>Paludibaculum</taxon>
    </lineage>
</organism>
<evidence type="ECO:0000313" key="1">
    <source>
        <dbReference type="EMBL" id="QOY91851.1"/>
    </source>
</evidence>
<gene>
    <name evidence="1" type="ORF">IRI77_18485</name>
</gene>
<dbReference type="KEGG" id="pfer:IRI77_18485"/>
<proteinExistence type="predicted"/>
<dbReference type="AlphaFoldDB" id="A0A7S7SPQ8"/>
<dbReference type="EMBL" id="CP063849">
    <property type="protein sequence ID" value="QOY91851.1"/>
    <property type="molecule type" value="Genomic_DNA"/>
</dbReference>
<dbReference type="Proteomes" id="UP000593892">
    <property type="component" value="Chromosome"/>
</dbReference>
<keyword evidence="2" id="KW-1185">Reference proteome</keyword>
<name>A0A7S7SPQ8_PALFE</name>
<protein>
    <submittedName>
        <fullName evidence="1">Uncharacterized protein</fullName>
    </submittedName>
</protein>
<sequence length="480" mass="52360">MSNSFGFTIYTFPPKLADLGFEIAVPSDWTIHDLPMEDIDFSNPVAFAPLMVATSPVAAVALTVAARPAYDNGSVRDWVTYLLENNEIQMTAGGPREIGPTEGIMALGRQNQEGTWLDHRFFLFEDGGRLVNVNLMAPESLAGAFEPVWQAVMEYFKLSAPKGQTVPVSYVPPSPHGEGPAPSFALYALADDASSMDPEHQVNANLRNKGAGLTPNVAAENTEEKKVTIGAGSIEAQVDIPMGWFAMDDGKRTLVFEPAGEVQINLSLIPCEGRNAQQLLDALQAEAQQSYPAPQFLRLSEDEMHGLSIRNIFDGDAAIEQLHLITAWRDHTAFLRARVTATPPRMRDAANLAQLILKSAAFDAPQLREPAPAPQPDEPAWWTKAKALELENHLAEAEKVIADSVPHIAYAICTADLYRLRMIRLRQQHDSQGAHQAWEEAADWARTYAGMATSGGEGAALSLARDRFIKELGPDPGGRD</sequence>
<reference evidence="1 2" key="1">
    <citation type="submission" date="2020-10" db="EMBL/GenBank/DDBJ databases">
        <title>Complete genome sequence of Paludibaculum fermentans P105T, a facultatively anaerobic acidobacterium capable of dissimilatory Fe(III) reduction.</title>
        <authorList>
            <person name="Dedysh S.N."/>
            <person name="Beletsky A.V."/>
            <person name="Kulichevskaya I.S."/>
            <person name="Mardanov A.V."/>
            <person name="Ravin N.V."/>
        </authorList>
    </citation>
    <scope>NUCLEOTIDE SEQUENCE [LARGE SCALE GENOMIC DNA]</scope>
    <source>
        <strain evidence="1 2">P105</strain>
    </source>
</reference>
<evidence type="ECO:0000313" key="2">
    <source>
        <dbReference type="Proteomes" id="UP000593892"/>
    </source>
</evidence>
<accession>A0A7S7SPQ8</accession>